<dbReference type="Pfam" id="PF13417">
    <property type="entry name" value="GST_N_3"/>
    <property type="match status" value="1"/>
</dbReference>
<dbReference type="EMBL" id="JBHTLQ010000010">
    <property type="protein sequence ID" value="MFD1190213.1"/>
    <property type="molecule type" value="Genomic_DNA"/>
</dbReference>
<reference evidence="4" key="1">
    <citation type="journal article" date="2019" name="Int. J. Syst. Evol. Microbiol.">
        <title>The Global Catalogue of Microorganisms (GCM) 10K type strain sequencing project: providing services to taxonomists for standard genome sequencing and annotation.</title>
        <authorList>
            <consortium name="The Broad Institute Genomics Platform"/>
            <consortium name="The Broad Institute Genome Sequencing Center for Infectious Disease"/>
            <person name="Wu L."/>
            <person name="Ma J."/>
        </authorList>
    </citation>
    <scope>NUCLEOTIDE SEQUENCE [LARGE SCALE GENOMIC DNA]</scope>
    <source>
        <strain evidence="4">CCUG 55074</strain>
    </source>
</reference>
<dbReference type="InterPro" id="IPR010987">
    <property type="entry name" value="Glutathione-S-Trfase_C-like"/>
</dbReference>
<feature type="domain" description="GST C-terminal" evidence="2">
    <location>
        <begin position="90"/>
        <end position="207"/>
    </location>
</feature>
<dbReference type="SUPFAM" id="SSF52833">
    <property type="entry name" value="Thioredoxin-like"/>
    <property type="match status" value="1"/>
</dbReference>
<protein>
    <submittedName>
        <fullName evidence="3">Glutathione S-transferase family protein</fullName>
    </submittedName>
</protein>
<dbReference type="CDD" id="cd03207">
    <property type="entry name" value="GST_C_8"/>
    <property type="match status" value="1"/>
</dbReference>
<organism evidence="3 4">
    <name type="scientific">Phenylobacterium conjunctum</name>
    <dbReference type="NCBI Taxonomy" id="1298959"/>
    <lineage>
        <taxon>Bacteria</taxon>
        <taxon>Pseudomonadati</taxon>
        <taxon>Pseudomonadota</taxon>
        <taxon>Alphaproteobacteria</taxon>
        <taxon>Caulobacterales</taxon>
        <taxon>Caulobacteraceae</taxon>
        <taxon>Phenylobacterium</taxon>
    </lineage>
</organism>
<dbReference type="PROSITE" id="PS50405">
    <property type="entry name" value="GST_CTER"/>
    <property type="match status" value="1"/>
</dbReference>
<dbReference type="InterPro" id="IPR040079">
    <property type="entry name" value="Glutathione_S-Trfase"/>
</dbReference>
<dbReference type="InterPro" id="IPR036249">
    <property type="entry name" value="Thioredoxin-like_sf"/>
</dbReference>
<evidence type="ECO:0000259" key="2">
    <source>
        <dbReference type="PROSITE" id="PS50405"/>
    </source>
</evidence>
<sequence length="216" mass="23758">MGELVLTTYDWVPEFPRGYVRDLRARWALEEAGLPYRMAYTPFDNRPADMLAHQPFNQVPWLTDSGVNYFESGAIVLHIASKSDRLLPADPKARADAVSWLFAAVNSMEPAIMPWFILSLSPEKDSGAMSIFAGHLQQRLDRLEAVVASRDWLAGAFSAADIMTADALRLADRLGGLSAHPACKAYVDRATARPAFRKAHADQMAHFAAADGLRAG</sequence>
<dbReference type="Pfam" id="PF00043">
    <property type="entry name" value="GST_C"/>
    <property type="match status" value="1"/>
</dbReference>
<dbReference type="CDD" id="cd03046">
    <property type="entry name" value="GST_N_GTT1_like"/>
    <property type="match status" value="1"/>
</dbReference>
<evidence type="ECO:0000259" key="1">
    <source>
        <dbReference type="PROSITE" id="PS50404"/>
    </source>
</evidence>
<comment type="caution">
    <text evidence="3">The sequence shown here is derived from an EMBL/GenBank/DDBJ whole genome shotgun (WGS) entry which is preliminary data.</text>
</comment>
<accession>A0ABW3SZN5</accession>
<dbReference type="InterPro" id="IPR036282">
    <property type="entry name" value="Glutathione-S-Trfase_C_sf"/>
</dbReference>
<gene>
    <name evidence="3" type="ORF">ACFQ27_06440</name>
</gene>
<dbReference type="InterPro" id="IPR004046">
    <property type="entry name" value="GST_C"/>
</dbReference>
<dbReference type="PANTHER" id="PTHR44051">
    <property type="entry name" value="GLUTATHIONE S-TRANSFERASE-RELATED"/>
    <property type="match status" value="1"/>
</dbReference>
<keyword evidence="4" id="KW-1185">Reference proteome</keyword>
<dbReference type="Proteomes" id="UP001597216">
    <property type="component" value="Unassembled WGS sequence"/>
</dbReference>
<dbReference type="RefSeq" id="WP_377353018.1">
    <property type="nucleotide sequence ID" value="NZ_JBHTLQ010000010.1"/>
</dbReference>
<dbReference type="SFLD" id="SFLDS00019">
    <property type="entry name" value="Glutathione_Transferase_(cytos"/>
    <property type="match status" value="1"/>
</dbReference>
<proteinExistence type="predicted"/>
<dbReference type="PROSITE" id="PS50404">
    <property type="entry name" value="GST_NTER"/>
    <property type="match status" value="1"/>
</dbReference>
<evidence type="ECO:0000313" key="4">
    <source>
        <dbReference type="Proteomes" id="UP001597216"/>
    </source>
</evidence>
<dbReference type="Gene3D" id="3.40.30.10">
    <property type="entry name" value="Glutaredoxin"/>
    <property type="match status" value="1"/>
</dbReference>
<dbReference type="PANTHER" id="PTHR44051:SF9">
    <property type="entry name" value="GLUTATHIONE S-TRANSFERASE 1"/>
    <property type="match status" value="1"/>
</dbReference>
<feature type="domain" description="GST N-terminal" evidence="1">
    <location>
        <begin position="9"/>
        <end position="87"/>
    </location>
</feature>
<name>A0ABW3SZN5_9CAUL</name>
<dbReference type="InterPro" id="IPR004045">
    <property type="entry name" value="Glutathione_S-Trfase_N"/>
</dbReference>
<dbReference type="Gene3D" id="1.20.1050.10">
    <property type="match status" value="1"/>
</dbReference>
<evidence type="ECO:0000313" key="3">
    <source>
        <dbReference type="EMBL" id="MFD1190213.1"/>
    </source>
</evidence>
<dbReference type="SUPFAM" id="SSF47616">
    <property type="entry name" value="GST C-terminal domain-like"/>
    <property type="match status" value="1"/>
</dbReference>
<dbReference type="SFLD" id="SFLDG00358">
    <property type="entry name" value="Main_(cytGST)"/>
    <property type="match status" value="1"/>
</dbReference>